<dbReference type="SUPFAM" id="SSF46785">
    <property type="entry name" value="Winged helix' DNA-binding domain"/>
    <property type="match status" value="1"/>
</dbReference>
<dbReference type="Gene3D" id="1.10.10.10">
    <property type="entry name" value="Winged helix-like DNA-binding domain superfamily/Winged helix DNA-binding domain"/>
    <property type="match status" value="1"/>
</dbReference>
<dbReference type="PANTHER" id="PTHR30154">
    <property type="entry name" value="LEUCINE-RESPONSIVE REGULATORY PROTEIN"/>
    <property type="match status" value="1"/>
</dbReference>
<dbReference type="InterPro" id="IPR019888">
    <property type="entry name" value="Tscrpt_reg_AsnC-like"/>
</dbReference>
<feature type="domain" description="HTH asnC-type" evidence="4">
    <location>
        <begin position="1"/>
        <end position="62"/>
    </location>
</feature>
<evidence type="ECO:0000259" key="4">
    <source>
        <dbReference type="PROSITE" id="PS50956"/>
    </source>
</evidence>
<comment type="caution">
    <text evidence="5">The sequence shown here is derived from an EMBL/GenBank/DDBJ whole genome shotgun (WGS) entry which is preliminary data.</text>
</comment>
<evidence type="ECO:0000256" key="1">
    <source>
        <dbReference type="ARBA" id="ARBA00023015"/>
    </source>
</evidence>
<evidence type="ECO:0000256" key="2">
    <source>
        <dbReference type="ARBA" id="ARBA00023125"/>
    </source>
</evidence>
<reference evidence="5 6" key="1">
    <citation type="submission" date="2019-09" db="EMBL/GenBank/DDBJ databases">
        <title>Draft Whole-Genome sequence of Blastochloris sulfoviridis DSM 729.</title>
        <authorList>
            <person name="Meyer T.E."/>
            <person name="Kyndt J.A."/>
        </authorList>
    </citation>
    <scope>NUCLEOTIDE SEQUENCE [LARGE SCALE GENOMIC DNA]</scope>
    <source>
        <strain evidence="5 6">DSM 729</strain>
    </source>
</reference>
<gene>
    <name evidence="5" type="ORF">F1193_02925</name>
</gene>
<dbReference type="RefSeq" id="WP_150096174.1">
    <property type="nucleotide sequence ID" value="NZ_VWPL01000003.1"/>
</dbReference>
<dbReference type="GO" id="GO:0043565">
    <property type="term" value="F:sequence-specific DNA binding"/>
    <property type="evidence" value="ECO:0007669"/>
    <property type="project" value="InterPro"/>
</dbReference>
<dbReference type="PANTHER" id="PTHR30154:SF53">
    <property type="entry name" value="HTH-TYPE TRANSCRIPTIONAL REGULATOR LRPC"/>
    <property type="match status" value="1"/>
</dbReference>
<evidence type="ECO:0000313" key="6">
    <source>
        <dbReference type="Proteomes" id="UP000323886"/>
    </source>
</evidence>
<dbReference type="InterPro" id="IPR036388">
    <property type="entry name" value="WH-like_DNA-bd_sf"/>
</dbReference>
<sequence length="154" mass="16174">MDAIDRKILAYVQKSGRDSYAEIGAAVGLSISAVNERLKKLHASGAIQHWSAAVDPRAVGRPILAFTQVLTAVGRADDEAAFLGAVRGNDAVLECHHVTGAWSYLLKIRAESLVALETLLTGLAATPGVKQTHTELALSSFKETSVVPLAAEGA</sequence>
<protein>
    <submittedName>
        <fullName evidence="5">Lrp/AsnC family transcriptional regulator</fullName>
    </submittedName>
</protein>
<dbReference type="Pfam" id="PF01037">
    <property type="entry name" value="AsnC_trans_reg"/>
    <property type="match status" value="1"/>
</dbReference>
<dbReference type="SMART" id="SM00344">
    <property type="entry name" value="HTH_ASNC"/>
    <property type="match status" value="1"/>
</dbReference>
<dbReference type="AlphaFoldDB" id="A0A5M6I4R3"/>
<name>A0A5M6I4R3_9HYPH</name>
<organism evidence="5 6">
    <name type="scientific">Blastochloris sulfoviridis</name>
    <dbReference type="NCBI Taxonomy" id="50712"/>
    <lineage>
        <taxon>Bacteria</taxon>
        <taxon>Pseudomonadati</taxon>
        <taxon>Pseudomonadota</taxon>
        <taxon>Alphaproteobacteria</taxon>
        <taxon>Hyphomicrobiales</taxon>
        <taxon>Blastochloridaceae</taxon>
        <taxon>Blastochloris</taxon>
    </lineage>
</organism>
<keyword evidence="1" id="KW-0805">Transcription regulation</keyword>
<dbReference type="EMBL" id="VWPL01000003">
    <property type="protein sequence ID" value="KAA5603194.1"/>
    <property type="molecule type" value="Genomic_DNA"/>
</dbReference>
<dbReference type="InterPro" id="IPR019885">
    <property type="entry name" value="Tscrpt_reg_HTH_AsnC-type_CS"/>
</dbReference>
<keyword evidence="6" id="KW-1185">Reference proteome</keyword>
<proteinExistence type="predicted"/>
<dbReference type="Gene3D" id="3.30.70.920">
    <property type="match status" value="1"/>
</dbReference>
<evidence type="ECO:0000256" key="3">
    <source>
        <dbReference type="ARBA" id="ARBA00023163"/>
    </source>
</evidence>
<dbReference type="InterPro" id="IPR036390">
    <property type="entry name" value="WH_DNA-bd_sf"/>
</dbReference>
<dbReference type="GO" id="GO:0043200">
    <property type="term" value="P:response to amino acid"/>
    <property type="evidence" value="ECO:0007669"/>
    <property type="project" value="TreeGrafter"/>
</dbReference>
<dbReference type="PROSITE" id="PS00519">
    <property type="entry name" value="HTH_ASNC_1"/>
    <property type="match status" value="1"/>
</dbReference>
<dbReference type="GO" id="GO:0005829">
    <property type="term" value="C:cytosol"/>
    <property type="evidence" value="ECO:0007669"/>
    <property type="project" value="TreeGrafter"/>
</dbReference>
<dbReference type="PRINTS" id="PR00033">
    <property type="entry name" value="HTHASNC"/>
</dbReference>
<dbReference type="InterPro" id="IPR019887">
    <property type="entry name" value="Tscrpt_reg_AsnC/Lrp_C"/>
</dbReference>
<dbReference type="Proteomes" id="UP000323886">
    <property type="component" value="Unassembled WGS sequence"/>
</dbReference>
<dbReference type="OrthoDB" id="166264at2"/>
<keyword evidence="2" id="KW-0238">DNA-binding</keyword>
<keyword evidence="3" id="KW-0804">Transcription</keyword>
<accession>A0A5M6I4R3</accession>
<dbReference type="InterPro" id="IPR000485">
    <property type="entry name" value="AsnC-type_HTH_dom"/>
</dbReference>
<dbReference type="PROSITE" id="PS50956">
    <property type="entry name" value="HTH_ASNC_2"/>
    <property type="match status" value="1"/>
</dbReference>
<dbReference type="Pfam" id="PF13404">
    <property type="entry name" value="HTH_AsnC-type"/>
    <property type="match status" value="1"/>
</dbReference>
<evidence type="ECO:0000313" key="5">
    <source>
        <dbReference type="EMBL" id="KAA5603194.1"/>
    </source>
</evidence>
<dbReference type="SUPFAM" id="SSF54909">
    <property type="entry name" value="Dimeric alpha+beta barrel"/>
    <property type="match status" value="1"/>
</dbReference>
<dbReference type="InterPro" id="IPR011008">
    <property type="entry name" value="Dimeric_a/b-barrel"/>
</dbReference>